<evidence type="ECO:0000313" key="1">
    <source>
        <dbReference type="EMBL" id="KAF3965616.1"/>
    </source>
</evidence>
<keyword evidence="2" id="KW-1185">Reference proteome</keyword>
<evidence type="ECO:0000313" key="2">
    <source>
        <dbReference type="Proteomes" id="UP000737018"/>
    </source>
</evidence>
<dbReference type="Proteomes" id="UP000737018">
    <property type="component" value="Unassembled WGS sequence"/>
</dbReference>
<sequence>MVVDVNDESCLQSEGHSKVSRVSDWRVWERGSDSGELELSAFTLGKRTGGALRVTKVNRRLRVRFPPPPTILSSLPLPTSRSVFFQTPSFTFPRSSGTTKNAVVFGDSDLQVTKPSSDLSEAKNAVVFLQSFELRQKNKTFCVFRSGFDSVSHPVA</sequence>
<comment type="caution">
    <text evidence="1">The sequence shown here is derived from an EMBL/GenBank/DDBJ whole genome shotgun (WGS) entry which is preliminary data.</text>
</comment>
<name>A0A8J4R4C7_9ROSI</name>
<reference evidence="1" key="1">
    <citation type="submission" date="2020-03" db="EMBL/GenBank/DDBJ databases">
        <title>Castanea mollissima Vanexum genome sequencing.</title>
        <authorList>
            <person name="Staton M."/>
        </authorList>
    </citation>
    <scope>NUCLEOTIDE SEQUENCE</scope>
    <source>
        <tissue evidence="1">Leaf</tissue>
    </source>
</reference>
<gene>
    <name evidence="1" type="ORF">CMV_010208</name>
</gene>
<accession>A0A8J4R4C7</accession>
<organism evidence="1 2">
    <name type="scientific">Castanea mollissima</name>
    <name type="common">Chinese chestnut</name>
    <dbReference type="NCBI Taxonomy" id="60419"/>
    <lineage>
        <taxon>Eukaryota</taxon>
        <taxon>Viridiplantae</taxon>
        <taxon>Streptophyta</taxon>
        <taxon>Embryophyta</taxon>
        <taxon>Tracheophyta</taxon>
        <taxon>Spermatophyta</taxon>
        <taxon>Magnoliopsida</taxon>
        <taxon>eudicotyledons</taxon>
        <taxon>Gunneridae</taxon>
        <taxon>Pentapetalae</taxon>
        <taxon>rosids</taxon>
        <taxon>fabids</taxon>
        <taxon>Fagales</taxon>
        <taxon>Fagaceae</taxon>
        <taxon>Castanea</taxon>
    </lineage>
</organism>
<dbReference type="EMBL" id="JRKL02001163">
    <property type="protein sequence ID" value="KAF3965616.1"/>
    <property type="molecule type" value="Genomic_DNA"/>
</dbReference>
<proteinExistence type="predicted"/>
<protein>
    <submittedName>
        <fullName evidence="1">Uncharacterized protein</fullName>
    </submittedName>
</protein>
<dbReference type="AlphaFoldDB" id="A0A8J4R4C7"/>
<dbReference type="OrthoDB" id="10364792at2759"/>